<protein>
    <submittedName>
        <fullName evidence="1">Uncharacterized protein</fullName>
    </submittedName>
</protein>
<dbReference type="Proteomes" id="UP001417504">
    <property type="component" value="Unassembled WGS sequence"/>
</dbReference>
<proteinExistence type="predicted"/>
<dbReference type="AlphaFoldDB" id="A0AAP0IIV9"/>
<comment type="caution">
    <text evidence="1">The sequence shown here is derived from an EMBL/GenBank/DDBJ whole genome shotgun (WGS) entry which is preliminary data.</text>
</comment>
<accession>A0AAP0IIV9</accession>
<name>A0AAP0IIV9_9MAGN</name>
<keyword evidence="2" id="KW-1185">Reference proteome</keyword>
<evidence type="ECO:0000313" key="2">
    <source>
        <dbReference type="Proteomes" id="UP001417504"/>
    </source>
</evidence>
<dbReference type="EMBL" id="JBBNAE010000006">
    <property type="protein sequence ID" value="KAK9116293.1"/>
    <property type="molecule type" value="Genomic_DNA"/>
</dbReference>
<sequence>MVSRQTLRSSWYYKRQDLEYETYQNQAMVQLFQQNKQEHMKLKNDIDQKFVEQDVKINDVERKPDEVLARFKHLKARDCDDLDKVKPIKLEDVQPLSYLIDKVELVKSDDVEASQTKLDGIVNNNTCDMIMVEHIEFLKLQIKRTWTPAQVHEDATYKLGVIYID</sequence>
<gene>
    <name evidence="1" type="ORF">Sjap_015240</name>
</gene>
<organism evidence="1 2">
    <name type="scientific">Stephania japonica</name>
    <dbReference type="NCBI Taxonomy" id="461633"/>
    <lineage>
        <taxon>Eukaryota</taxon>
        <taxon>Viridiplantae</taxon>
        <taxon>Streptophyta</taxon>
        <taxon>Embryophyta</taxon>
        <taxon>Tracheophyta</taxon>
        <taxon>Spermatophyta</taxon>
        <taxon>Magnoliopsida</taxon>
        <taxon>Ranunculales</taxon>
        <taxon>Menispermaceae</taxon>
        <taxon>Menispermoideae</taxon>
        <taxon>Cissampelideae</taxon>
        <taxon>Stephania</taxon>
    </lineage>
</organism>
<reference evidence="1 2" key="1">
    <citation type="submission" date="2024-01" db="EMBL/GenBank/DDBJ databases">
        <title>Genome assemblies of Stephania.</title>
        <authorList>
            <person name="Yang L."/>
        </authorList>
    </citation>
    <scope>NUCLEOTIDE SEQUENCE [LARGE SCALE GENOMIC DNA]</scope>
    <source>
        <strain evidence="1">QJT</strain>
        <tissue evidence="1">Leaf</tissue>
    </source>
</reference>
<evidence type="ECO:0000313" key="1">
    <source>
        <dbReference type="EMBL" id="KAK9116293.1"/>
    </source>
</evidence>